<keyword evidence="6" id="KW-1185">Reference proteome</keyword>
<keyword evidence="2" id="KW-0813">Transport</keyword>
<evidence type="ECO:0000313" key="5">
    <source>
        <dbReference type="EMBL" id="SIT66330.1"/>
    </source>
</evidence>
<dbReference type="InterPro" id="IPR030678">
    <property type="entry name" value="Peptide/Ni-bd"/>
</dbReference>
<dbReference type="OrthoDB" id="9801912at2"/>
<comment type="similarity">
    <text evidence="1">Belongs to the bacterial solute-binding protein 5 family.</text>
</comment>
<dbReference type="PANTHER" id="PTHR30290">
    <property type="entry name" value="PERIPLASMIC BINDING COMPONENT OF ABC TRANSPORTER"/>
    <property type="match status" value="1"/>
</dbReference>
<evidence type="ECO:0000259" key="4">
    <source>
        <dbReference type="Pfam" id="PF00496"/>
    </source>
</evidence>
<dbReference type="AlphaFoldDB" id="A0A1R3VRT1"/>
<dbReference type="CDD" id="cd08514">
    <property type="entry name" value="PBP2_AppA_like"/>
    <property type="match status" value="1"/>
</dbReference>
<accession>A0A1R3VRT1</accession>
<dbReference type="EMBL" id="FTPK01000001">
    <property type="protein sequence ID" value="SIT66330.1"/>
    <property type="molecule type" value="Genomic_DNA"/>
</dbReference>
<gene>
    <name evidence="5" type="ORF">SAMN05216526_0556</name>
</gene>
<dbReference type="GO" id="GO:1904680">
    <property type="term" value="F:peptide transmembrane transporter activity"/>
    <property type="evidence" value="ECO:0007669"/>
    <property type="project" value="TreeGrafter"/>
</dbReference>
<dbReference type="GO" id="GO:0043190">
    <property type="term" value="C:ATP-binding cassette (ABC) transporter complex"/>
    <property type="evidence" value="ECO:0007669"/>
    <property type="project" value="InterPro"/>
</dbReference>
<evidence type="ECO:0000256" key="3">
    <source>
        <dbReference type="ARBA" id="ARBA00022729"/>
    </source>
</evidence>
<sequence>MDKRYHSKDFVILGLLLALGLGLLLLMYQVDRQWQRMSEMQRAMQEQAEDMRRMRSAVQGLDSRLRAGVVLDGQGSQERDAIPSAFQRAFAAAEQADYASGDWLVRAFPTGLATLTPLVSSDAYSSEVQSYVLEPLLIRDPDTLEWQGLLAQDWSFSEDGMTIRFTLREGVEFSDGEPLTSDDVVFTYEFIMNEAIAAPRARAYLEKLESVIAIDQRTVDFVFSEPYFNSLSLAGGLQVLARHFYEPFLEDPRSFNQSRGLLMGTGPYRLADPRGWTPDLGMVELQRNPRYWGPVDPPFDRLLWRVIENDSARLTTFRNGELDIYAARPREYQQLRDDERLAARTQRFEYMSPTAGYSYIGWNQQRNDQPTLFADPKVRRAMAYLTDTDRIIDEIMLGYAEPAVSPFNPRSPQHDASITPYPFDVAKAQALLAEAGFADRNGDGILQGPDGQQFEFDLVFFQDNEDTRRMVLFLRDLYARAGIVMRPRPTEWSVMLDLLNRKDFDAITLGWTSGVETDVYQMFHSSQRVAGGDNFIHYGNPELDALIELARSTVDDEERMPIWHQVERILHEEQPYTFLMRRMTLAFVDQRLSNLQQTRLGLNLSAIPLEVYVPAEQQRYSR</sequence>
<dbReference type="Gene3D" id="3.90.76.10">
    <property type="entry name" value="Dipeptide-binding Protein, Domain 1"/>
    <property type="match status" value="1"/>
</dbReference>
<dbReference type="InterPro" id="IPR039424">
    <property type="entry name" value="SBP_5"/>
</dbReference>
<dbReference type="RefSeq" id="WP_076754725.1">
    <property type="nucleotide sequence ID" value="NZ_CP023018.1"/>
</dbReference>
<dbReference type="PIRSF" id="PIRSF002741">
    <property type="entry name" value="MppA"/>
    <property type="match status" value="1"/>
</dbReference>
<evidence type="ECO:0000313" key="6">
    <source>
        <dbReference type="Proteomes" id="UP000223759"/>
    </source>
</evidence>
<dbReference type="Proteomes" id="UP000223759">
    <property type="component" value="Unassembled WGS sequence"/>
</dbReference>
<dbReference type="Gene3D" id="3.10.105.10">
    <property type="entry name" value="Dipeptide-binding Protein, Domain 3"/>
    <property type="match status" value="1"/>
</dbReference>
<dbReference type="GO" id="GO:0030288">
    <property type="term" value="C:outer membrane-bounded periplasmic space"/>
    <property type="evidence" value="ECO:0007669"/>
    <property type="project" value="UniProtKB-ARBA"/>
</dbReference>
<dbReference type="Gene3D" id="3.40.190.10">
    <property type="entry name" value="Periplasmic binding protein-like II"/>
    <property type="match status" value="1"/>
</dbReference>
<name>A0A1R3VRT1_9GAMM</name>
<keyword evidence="3" id="KW-0732">Signal</keyword>
<organism evidence="5 6">
    <name type="scientific">Ectothiorhodosinus mongolicus</name>
    <dbReference type="NCBI Taxonomy" id="233100"/>
    <lineage>
        <taxon>Bacteria</taxon>
        <taxon>Pseudomonadati</taxon>
        <taxon>Pseudomonadota</taxon>
        <taxon>Gammaproteobacteria</taxon>
        <taxon>Chromatiales</taxon>
        <taxon>Ectothiorhodospiraceae</taxon>
        <taxon>Ectothiorhodosinus</taxon>
    </lineage>
</organism>
<reference evidence="5 6" key="1">
    <citation type="submission" date="2017-01" db="EMBL/GenBank/DDBJ databases">
        <authorList>
            <person name="Mah S.A."/>
            <person name="Swanson W.J."/>
            <person name="Moy G.W."/>
            <person name="Vacquier V.D."/>
        </authorList>
    </citation>
    <scope>NUCLEOTIDE SEQUENCE [LARGE SCALE GENOMIC DNA]</scope>
    <source>
        <strain evidence="5 6">M9</strain>
    </source>
</reference>
<evidence type="ECO:0000256" key="1">
    <source>
        <dbReference type="ARBA" id="ARBA00005695"/>
    </source>
</evidence>
<feature type="domain" description="Solute-binding protein family 5" evidence="4">
    <location>
        <begin position="146"/>
        <end position="522"/>
    </location>
</feature>
<evidence type="ECO:0000256" key="2">
    <source>
        <dbReference type="ARBA" id="ARBA00022448"/>
    </source>
</evidence>
<protein>
    <submittedName>
        <fullName evidence="5">Peptide/nickel transport system substrate-binding protein</fullName>
    </submittedName>
</protein>
<dbReference type="PANTHER" id="PTHR30290:SF9">
    <property type="entry name" value="OLIGOPEPTIDE-BINDING PROTEIN APPA"/>
    <property type="match status" value="1"/>
</dbReference>
<dbReference type="InterPro" id="IPR000914">
    <property type="entry name" value="SBP_5_dom"/>
</dbReference>
<dbReference type="SUPFAM" id="SSF53850">
    <property type="entry name" value="Periplasmic binding protein-like II"/>
    <property type="match status" value="1"/>
</dbReference>
<dbReference type="Pfam" id="PF00496">
    <property type="entry name" value="SBP_bac_5"/>
    <property type="match status" value="1"/>
</dbReference>
<dbReference type="STRING" id="233100.SAMN05216526_0556"/>
<proteinExistence type="inferred from homology"/>
<dbReference type="GO" id="GO:0015833">
    <property type="term" value="P:peptide transport"/>
    <property type="evidence" value="ECO:0007669"/>
    <property type="project" value="TreeGrafter"/>
</dbReference>